<dbReference type="InterPro" id="IPR029058">
    <property type="entry name" value="AB_hydrolase_fold"/>
</dbReference>
<feature type="region of interest" description="Disordered" evidence="1">
    <location>
        <begin position="355"/>
        <end position="396"/>
    </location>
</feature>
<dbReference type="PANTHER" id="PTHR47842">
    <property type="entry name" value="EXPRESSED PROTEIN"/>
    <property type="match status" value="1"/>
</dbReference>
<evidence type="ECO:0000313" key="3">
    <source>
        <dbReference type="Proteomes" id="UP000092993"/>
    </source>
</evidence>
<reference evidence="2 3" key="1">
    <citation type="submission" date="2016-03" db="EMBL/GenBank/DDBJ databases">
        <title>Whole genome sequencing of Grifola frondosa 9006-11.</title>
        <authorList>
            <person name="Min B."/>
            <person name="Park H."/>
            <person name="Kim J.-G."/>
            <person name="Cho H."/>
            <person name="Oh Y.-L."/>
            <person name="Kong W.-S."/>
            <person name="Choi I.-G."/>
        </authorList>
    </citation>
    <scope>NUCLEOTIDE SEQUENCE [LARGE SCALE GENOMIC DNA]</scope>
    <source>
        <strain evidence="2 3">9006-11</strain>
    </source>
</reference>
<keyword evidence="3" id="KW-1185">Reference proteome</keyword>
<dbReference type="OMA" id="TAETWAH"/>
<accession>A0A1C7MP63</accession>
<dbReference type="PANTHER" id="PTHR47842:SF1">
    <property type="entry name" value="DUF676 DOMAIN-CONTAINING PROTEIN"/>
    <property type="match status" value="1"/>
</dbReference>
<dbReference type="OrthoDB" id="442243at2759"/>
<gene>
    <name evidence="2" type="ORF">A0H81_03690</name>
</gene>
<dbReference type="Proteomes" id="UP000092993">
    <property type="component" value="Unassembled WGS sequence"/>
</dbReference>
<dbReference type="EMBL" id="LUGG01000003">
    <property type="protein sequence ID" value="OBZ76744.1"/>
    <property type="molecule type" value="Genomic_DNA"/>
</dbReference>
<name>A0A1C7MP63_GRIFR</name>
<protein>
    <submittedName>
        <fullName evidence="2">Uncharacterized protein</fullName>
    </submittedName>
</protein>
<evidence type="ECO:0000313" key="2">
    <source>
        <dbReference type="EMBL" id="OBZ76744.1"/>
    </source>
</evidence>
<evidence type="ECO:0000256" key="1">
    <source>
        <dbReference type="SAM" id="MobiDB-lite"/>
    </source>
</evidence>
<dbReference type="Gene3D" id="3.40.50.1820">
    <property type="entry name" value="alpha/beta hydrolase"/>
    <property type="match status" value="1"/>
</dbReference>
<proteinExistence type="predicted"/>
<dbReference type="AlphaFoldDB" id="A0A1C7MP63"/>
<comment type="caution">
    <text evidence="2">The sequence shown here is derived from an EMBL/GenBank/DDBJ whole genome shotgun (WGS) entry which is preliminary data.</text>
</comment>
<sequence length="396" mass="43173">MDSLKHTSRTVSPEAETLPKGLLLVVFIHGFKGTDSTFAGFPDRLRHILSETITNAAVETIVFPAYETKGNLNVAVIRFADWLTDLTVRREVANGMGGGAGKAKIVLCGHSMGGLLAADSLIDFVDTRPDKMAPLWPNIIACLAFDTPYYGLHPHVFKNSVTQATGYVNTARSLFSSIGAKPTPQPSATKAVVTPAQATSSRWQKWAPAAYAVGGALLAGVAAGTALYKREEIGVGYTWITDHMKYVGNLWDEGELRRRVERLGEIEEQMGVVFRTFYTFIPPNPPSYPDARTFIILPKAPSLAVHFVQNQNTLALDEIQAHTGMFDSKTNDGYYDLGLMTAQMVRDALINCHKADDIPNDNSPIPAQYPAEQPMDSSDEVSELTQGSEQTEAKPP</sequence>
<dbReference type="SUPFAM" id="SSF53474">
    <property type="entry name" value="alpha/beta-Hydrolases"/>
    <property type="match status" value="1"/>
</dbReference>
<organism evidence="2 3">
    <name type="scientific">Grifola frondosa</name>
    <name type="common">Maitake</name>
    <name type="synonym">Polyporus frondosus</name>
    <dbReference type="NCBI Taxonomy" id="5627"/>
    <lineage>
        <taxon>Eukaryota</taxon>
        <taxon>Fungi</taxon>
        <taxon>Dikarya</taxon>
        <taxon>Basidiomycota</taxon>
        <taxon>Agaricomycotina</taxon>
        <taxon>Agaricomycetes</taxon>
        <taxon>Polyporales</taxon>
        <taxon>Grifolaceae</taxon>
        <taxon>Grifola</taxon>
    </lineage>
</organism>
<dbReference type="STRING" id="5627.A0A1C7MP63"/>